<evidence type="ECO:0000259" key="8">
    <source>
        <dbReference type="PROSITE" id="PS50106"/>
    </source>
</evidence>
<protein>
    <submittedName>
        <fullName evidence="9">Periplasmic serine protease, Do/DeqQ family</fullName>
    </submittedName>
</protein>
<feature type="active site" description="Charge relay system" evidence="6">
    <location>
        <position position="147"/>
    </location>
</feature>
<organism evidence="9 10">
    <name type="scientific">Desulfomonile tiedjei (strain ATCC 49306 / DSM 6799 / DCB-1)</name>
    <dbReference type="NCBI Taxonomy" id="706587"/>
    <lineage>
        <taxon>Bacteria</taxon>
        <taxon>Pseudomonadati</taxon>
        <taxon>Thermodesulfobacteriota</taxon>
        <taxon>Desulfomonilia</taxon>
        <taxon>Desulfomonilales</taxon>
        <taxon>Desulfomonilaceae</taxon>
        <taxon>Desulfomonile</taxon>
    </lineage>
</organism>
<accession>I4C502</accession>
<dbReference type="InterPro" id="IPR036034">
    <property type="entry name" value="PDZ_sf"/>
</dbReference>
<dbReference type="PROSITE" id="PS50106">
    <property type="entry name" value="PDZ"/>
    <property type="match status" value="2"/>
</dbReference>
<dbReference type="EMBL" id="CP003360">
    <property type="protein sequence ID" value="AFM24643.1"/>
    <property type="molecule type" value="Genomic_DNA"/>
</dbReference>
<dbReference type="Gene3D" id="2.40.10.120">
    <property type="match status" value="1"/>
</dbReference>
<evidence type="ECO:0000313" key="9">
    <source>
        <dbReference type="EMBL" id="AFM24643.1"/>
    </source>
</evidence>
<feature type="active site" description="Charge relay system" evidence="6">
    <location>
        <position position="117"/>
    </location>
</feature>
<keyword evidence="4" id="KW-0378">Hydrolase</keyword>
<feature type="binding site" evidence="7">
    <location>
        <begin position="219"/>
        <end position="221"/>
    </location>
    <ligand>
        <name>substrate</name>
    </ligand>
</feature>
<dbReference type="InterPro" id="IPR011782">
    <property type="entry name" value="Pept_S1C_Do"/>
</dbReference>
<dbReference type="RefSeq" id="WP_014809788.1">
    <property type="nucleotide sequence ID" value="NC_018025.1"/>
</dbReference>
<dbReference type="GO" id="GO:0004252">
    <property type="term" value="F:serine-type endopeptidase activity"/>
    <property type="evidence" value="ECO:0007669"/>
    <property type="project" value="InterPro"/>
</dbReference>
<evidence type="ECO:0000256" key="7">
    <source>
        <dbReference type="PIRSR" id="PIRSR611782-2"/>
    </source>
</evidence>
<dbReference type="SMART" id="SM00228">
    <property type="entry name" value="PDZ"/>
    <property type="match status" value="2"/>
</dbReference>
<dbReference type="PANTHER" id="PTHR43343">
    <property type="entry name" value="PEPTIDASE S12"/>
    <property type="match status" value="1"/>
</dbReference>
<dbReference type="InterPro" id="IPR001940">
    <property type="entry name" value="Peptidase_S1C"/>
</dbReference>
<keyword evidence="5" id="KW-0720">Serine protease</keyword>
<dbReference type="MEROPS" id="S01.453"/>
<dbReference type="STRING" id="706587.Desti_1936"/>
<feature type="domain" description="PDZ" evidence="8">
    <location>
        <begin position="265"/>
        <end position="356"/>
    </location>
</feature>
<dbReference type="GO" id="GO:0006508">
    <property type="term" value="P:proteolysis"/>
    <property type="evidence" value="ECO:0007669"/>
    <property type="project" value="UniProtKB-KW"/>
</dbReference>
<evidence type="ECO:0000256" key="4">
    <source>
        <dbReference type="ARBA" id="ARBA00022801"/>
    </source>
</evidence>
<dbReference type="InterPro" id="IPR051201">
    <property type="entry name" value="Chloro_Bact_Ser_Proteases"/>
</dbReference>
<dbReference type="Gene3D" id="2.30.42.10">
    <property type="match status" value="2"/>
</dbReference>
<keyword evidence="2" id="KW-0732">Signal</keyword>
<keyword evidence="1 9" id="KW-0645">Protease</keyword>
<reference evidence="10" key="1">
    <citation type="submission" date="2012-06" db="EMBL/GenBank/DDBJ databases">
        <title>Complete sequence of chromosome of Desulfomonile tiedjei DSM 6799.</title>
        <authorList>
            <person name="Lucas S."/>
            <person name="Copeland A."/>
            <person name="Lapidus A."/>
            <person name="Glavina del Rio T."/>
            <person name="Dalin E."/>
            <person name="Tice H."/>
            <person name="Bruce D."/>
            <person name="Goodwin L."/>
            <person name="Pitluck S."/>
            <person name="Peters L."/>
            <person name="Ovchinnikova G."/>
            <person name="Zeytun A."/>
            <person name="Lu M."/>
            <person name="Kyrpides N."/>
            <person name="Mavromatis K."/>
            <person name="Ivanova N."/>
            <person name="Brettin T."/>
            <person name="Detter J.C."/>
            <person name="Han C."/>
            <person name="Larimer F."/>
            <person name="Land M."/>
            <person name="Hauser L."/>
            <person name="Markowitz V."/>
            <person name="Cheng J.-F."/>
            <person name="Hugenholtz P."/>
            <person name="Woyke T."/>
            <person name="Wu D."/>
            <person name="Spring S."/>
            <person name="Schroeder M."/>
            <person name="Brambilla E."/>
            <person name="Klenk H.-P."/>
            <person name="Eisen J.A."/>
        </authorList>
    </citation>
    <scope>NUCLEOTIDE SEQUENCE [LARGE SCALE GENOMIC DNA]</scope>
    <source>
        <strain evidence="10">ATCC 49306 / DSM 6799 / DCB-1</strain>
    </source>
</reference>
<dbReference type="SUPFAM" id="SSF50156">
    <property type="entry name" value="PDZ domain-like"/>
    <property type="match status" value="2"/>
</dbReference>
<keyword evidence="3" id="KW-0677">Repeat</keyword>
<dbReference type="CDD" id="cd10839">
    <property type="entry name" value="cpPDZ1_DegP-like"/>
    <property type="match status" value="1"/>
</dbReference>
<dbReference type="OrthoDB" id="9758917at2"/>
<dbReference type="HOGENOM" id="CLU_020120_1_0_7"/>
<feature type="binding site" evidence="7">
    <location>
        <position position="117"/>
    </location>
    <ligand>
        <name>substrate</name>
    </ligand>
</feature>
<dbReference type="KEGG" id="dti:Desti_1936"/>
<feature type="domain" description="PDZ" evidence="8">
    <location>
        <begin position="376"/>
        <end position="466"/>
    </location>
</feature>
<evidence type="ECO:0000256" key="1">
    <source>
        <dbReference type="ARBA" id="ARBA00022670"/>
    </source>
</evidence>
<dbReference type="PANTHER" id="PTHR43343:SF3">
    <property type="entry name" value="PROTEASE DO-LIKE 8, CHLOROPLASTIC"/>
    <property type="match status" value="1"/>
</dbReference>
<evidence type="ECO:0000256" key="6">
    <source>
        <dbReference type="PIRSR" id="PIRSR611782-1"/>
    </source>
</evidence>
<feature type="binding site" evidence="7">
    <location>
        <position position="147"/>
    </location>
    <ligand>
        <name>substrate</name>
    </ligand>
</feature>
<keyword evidence="10" id="KW-1185">Reference proteome</keyword>
<evidence type="ECO:0000256" key="3">
    <source>
        <dbReference type="ARBA" id="ARBA00022737"/>
    </source>
</evidence>
<name>I4C502_DESTA</name>
<dbReference type="SUPFAM" id="SSF50494">
    <property type="entry name" value="Trypsin-like serine proteases"/>
    <property type="match status" value="1"/>
</dbReference>
<dbReference type="PRINTS" id="PR00834">
    <property type="entry name" value="PROTEASES2C"/>
</dbReference>
<dbReference type="Pfam" id="PF13180">
    <property type="entry name" value="PDZ_2"/>
    <property type="match status" value="2"/>
</dbReference>
<gene>
    <name evidence="9" type="ordered locus">Desti_1936</name>
</gene>
<dbReference type="InterPro" id="IPR001478">
    <property type="entry name" value="PDZ"/>
</dbReference>
<dbReference type="InterPro" id="IPR009003">
    <property type="entry name" value="Peptidase_S1_PA"/>
</dbReference>
<dbReference type="Proteomes" id="UP000006055">
    <property type="component" value="Chromosome"/>
</dbReference>
<proteinExistence type="predicted"/>
<evidence type="ECO:0000256" key="2">
    <source>
        <dbReference type="ARBA" id="ARBA00022729"/>
    </source>
</evidence>
<sequence>MYKARYTESLIMLLIFATILFVVTAVVPASADPQSVIKDLDQAYTQIAQKVSPSVVRVSSTKNVSVASDEGLEPFLRQFPFFGDQFPKQPRHPQSVETLMGSGFIVSSDGLIMTNYHVVKDMKEITVTLPGKRDYKAKLIGADPESDIALIKIDAKNLPAVTWGDSSKLRVGEIVVAIGNPFGLSGTVTNGIVSATGRTNMGIIGYEDFIQTDAPINPGNSGGPLVNIKGEVVGINTAIATQSGGYMGVGFTIPSDSAKLVMDELLKYGKVQHGLLGINIQDLTEPLAKSFGRTDLNGALVSQVVPDSPAAKAGIKTGDIILDYNDKPVSGASQLKNLVGQTRPGSTAKLTIWRDKKTADVSVAIAERTTKTAQAEVPAAKASNELGITVDKVPPQLTSELGLKQGVGLVIKNETPDGRGAAMGLRTGDVILEVDNRPITSLSEFDKDVMEAKQDGVIRFMIQRGAATIFLAETF</sequence>
<dbReference type="eggNOG" id="COG0265">
    <property type="taxonomic scope" value="Bacteria"/>
</dbReference>
<dbReference type="NCBIfam" id="TIGR02037">
    <property type="entry name" value="degP_htrA_DO"/>
    <property type="match status" value="1"/>
</dbReference>
<feature type="active site" description="Charge relay system" evidence="6">
    <location>
        <position position="221"/>
    </location>
</feature>
<evidence type="ECO:0000313" key="10">
    <source>
        <dbReference type="Proteomes" id="UP000006055"/>
    </source>
</evidence>
<dbReference type="AlphaFoldDB" id="I4C502"/>
<evidence type="ECO:0000256" key="5">
    <source>
        <dbReference type="ARBA" id="ARBA00022825"/>
    </source>
</evidence>
<dbReference type="Pfam" id="PF13365">
    <property type="entry name" value="Trypsin_2"/>
    <property type="match status" value="1"/>
</dbReference>